<proteinExistence type="predicted"/>
<comment type="caution">
    <text evidence="2">The sequence shown here is derived from an EMBL/GenBank/DDBJ whole genome shotgun (WGS) entry which is preliminary data.</text>
</comment>
<dbReference type="GO" id="GO:0005096">
    <property type="term" value="F:GTPase activator activity"/>
    <property type="evidence" value="ECO:0007669"/>
    <property type="project" value="TreeGrafter"/>
</dbReference>
<dbReference type="GO" id="GO:0005516">
    <property type="term" value="F:calmodulin binding"/>
    <property type="evidence" value="ECO:0007669"/>
    <property type="project" value="TreeGrafter"/>
</dbReference>
<dbReference type="EMBL" id="VIIS01000289">
    <property type="protein sequence ID" value="KAF0310826.1"/>
    <property type="molecule type" value="Genomic_DNA"/>
</dbReference>
<dbReference type="Proteomes" id="UP000440578">
    <property type="component" value="Unassembled WGS sequence"/>
</dbReference>
<evidence type="ECO:0000256" key="1">
    <source>
        <dbReference type="SAM" id="Coils"/>
    </source>
</evidence>
<dbReference type="PANTHER" id="PTHR14149:SF14">
    <property type="entry name" value="CALPONIN-HOMOLOGY (CH) DOMAIN-CONTAINING PROTEIN"/>
    <property type="match status" value="1"/>
</dbReference>
<keyword evidence="3" id="KW-1185">Reference proteome</keyword>
<dbReference type="AlphaFoldDB" id="A0A6A4WTG3"/>
<organism evidence="2 3">
    <name type="scientific">Amphibalanus amphitrite</name>
    <name type="common">Striped barnacle</name>
    <name type="synonym">Balanus amphitrite</name>
    <dbReference type="NCBI Taxonomy" id="1232801"/>
    <lineage>
        <taxon>Eukaryota</taxon>
        <taxon>Metazoa</taxon>
        <taxon>Ecdysozoa</taxon>
        <taxon>Arthropoda</taxon>
        <taxon>Crustacea</taxon>
        <taxon>Multicrustacea</taxon>
        <taxon>Cirripedia</taxon>
        <taxon>Thoracica</taxon>
        <taxon>Thoracicalcarea</taxon>
        <taxon>Balanomorpha</taxon>
        <taxon>Balanoidea</taxon>
        <taxon>Balanidae</taxon>
        <taxon>Amphibalaninae</taxon>
        <taxon>Amphibalanus</taxon>
    </lineage>
</organism>
<dbReference type="GO" id="GO:1903479">
    <property type="term" value="P:mitotic actomyosin contractile ring assembly actin filament organization"/>
    <property type="evidence" value="ECO:0007669"/>
    <property type="project" value="TreeGrafter"/>
</dbReference>
<dbReference type="GO" id="GO:0051015">
    <property type="term" value="F:actin filament binding"/>
    <property type="evidence" value="ECO:0007669"/>
    <property type="project" value="TreeGrafter"/>
</dbReference>
<keyword evidence="1" id="KW-0175">Coiled coil</keyword>
<reference evidence="2 3" key="1">
    <citation type="submission" date="2019-07" db="EMBL/GenBank/DDBJ databases">
        <title>Draft genome assembly of a fouling barnacle, Amphibalanus amphitrite (Darwin, 1854): The first reference genome for Thecostraca.</title>
        <authorList>
            <person name="Kim W."/>
        </authorList>
    </citation>
    <scope>NUCLEOTIDE SEQUENCE [LARGE SCALE GENOMIC DNA]</scope>
    <source>
        <strain evidence="2">SNU_AA5</strain>
        <tissue evidence="2">Soma without cirri and trophi</tissue>
    </source>
</reference>
<dbReference type="PANTHER" id="PTHR14149">
    <property type="entry name" value="RAS GTPASE-ACTIVATING PROTEIN WITH IQ MOTIF"/>
    <property type="match status" value="1"/>
</dbReference>
<dbReference type="GO" id="GO:0005938">
    <property type="term" value="C:cell cortex"/>
    <property type="evidence" value="ECO:0007669"/>
    <property type="project" value="TreeGrafter"/>
</dbReference>
<feature type="coiled-coil region" evidence="1">
    <location>
        <begin position="3"/>
        <end position="30"/>
    </location>
</feature>
<evidence type="ECO:0000313" key="3">
    <source>
        <dbReference type="Proteomes" id="UP000440578"/>
    </source>
</evidence>
<sequence length="193" mass="21603">MVNQQRRHELVKLRRTADSVEKKRALYQERAAYFSQYLNTSEGSFQVNAKLLGVQLEREEISLQELLQRQYGGVSVMDMFGRVRINVNRIIFLRQQQVLRQEQEVRRGAGGPAGLKGGKRGGNRTGTSAAIFSLEAADVGVAYSGQGRDEGRGEEIGALGVGLRCGTDIEPPTALCCWLTWLEVLYRMPELQE</sequence>
<accession>A0A6A4WTG3</accession>
<dbReference type="SUPFAM" id="SSF143885">
    <property type="entry name" value="RGC domain-like"/>
    <property type="match status" value="1"/>
</dbReference>
<dbReference type="OrthoDB" id="67716at2759"/>
<gene>
    <name evidence="2" type="primary">IQGAP3</name>
    <name evidence="2" type="ORF">FJT64_018308</name>
</gene>
<evidence type="ECO:0000313" key="2">
    <source>
        <dbReference type="EMBL" id="KAF0310826.1"/>
    </source>
</evidence>
<protein>
    <submittedName>
        <fullName evidence="2">Ras GTPase-activating-like protein IQGAP3</fullName>
    </submittedName>
</protein>
<name>A0A6A4WTG3_AMPAM</name>